<evidence type="ECO:0000313" key="3">
    <source>
        <dbReference type="Proteomes" id="UP000065641"/>
    </source>
</evidence>
<dbReference type="EMBL" id="CP013189">
    <property type="protein sequence ID" value="ALO45798.1"/>
    <property type="molecule type" value="Genomic_DNA"/>
</dbReference>
<dbReference type="SUPFAM" id="SSF53649">
    <property type="entry name" value="Alkaline phosphatase-like"/>
    <property type="match status" value="1"/>
</dbReference>
<reference evidence="2 3" key="1">
    <citation type="submission" date="2015-11" db="EMBL/GenBank/DDBJ databases">
        <authorList>
            <person name="Zhang Y."/>
            <person name="Guo Z."/>
        </authorList>
    </citation>
    <scope>NUCLEOTIDE SEQUENCE [LARGE SCALE GENOMIC DNA]</scope>
    <source>
        <strain evidence="2 3">KCTC 32221</strain>
    </source>
</reference>
<dbReference type="AlphaFoldDB" id="A0A0S2KBU3"/>
<feature type="transmembrane region" description="Helical" evidence="1">
    <location>
        <begin position="45"/>
        <end position="68"/>
    </location>
</feature>
<proteinExistence type="predicted"/>
<evidence type="ECO:0000313" key="2">
    <source>
        <dbReference type="EMBL" id="ALO45798.1"/>
    </source>
</evidence>
<accession>A0A0S2KBU3</accession>
<dbReference type="PATRIC" id="fig|1249552.3.peg.1142"/>
<dbReference type="STRING" id="1249552.PS2015_1136"/>
<gene>
    <name evidence="2" type="ORF">PS2015_1136</name>
</gene>
<keyword evidence="1" id="KW-0472">Membrane</keyword>
<keyword evidence="3" id="KW-1185">Reference proteome</keyword>
<evidence type="ECO:0000256" key="1">
    <source>
        <dbReference type="SAM" id="Phobius"/>
    </source>
</evidence>
<protein>
    <recommendedName>
        <fullName evidence="4">Sulfatase N-terminal domain-containing protein</fullName>
    </recommendedName>
</protein>
<evidence type="ECO:0008006" key="4">
    <source>
        <dbReference type="Google" id="ProtNLM"/>
    </source>
</evidence>
<keyword evidence="1" id="KW-1133">Transmembrane helix</keyword>
<name>A0A0S2KBU3_9GAMM</name>
<organism evidence="2 3">
    <name type="scientific">Pseudohongiella spirulinae</name>
    <dbReference type="NCBI Taxonomy" id="1249552"/>
    <lineage>
        <taxon>Bacteria</taxon>
        <taxon>Pseudomonadati</taxon>
        <taxon>Pseudomonadota</taxon>
        <taxon>Gammaproteobacteria</taxon>
        <taxon>Pseudomonadales</taxon>
        <taxon>Pseudohongiellaceae</taxon>
        <taxon>Pseudohongiella</taxon>
    </lineage>
</organism>
<dbReference type="Proteomes" id="UP000065641">
    <property type="component" value="Chromosome"/>
</dbReference>
<dbReference type="Gene3D" id="3.40.720.10">
    <property type="entry name" value="Alkaline Phosphatase, subunit A"/>
    <property type="match status" value="1"/>
</dbReference>
<dbReference type="InterPro" id="IPR017850">
    <property type="entry name" value="Alkaline_phosphatase_core_sf"/>
</dbReference>
<sequence length="470" mass="52780">MLLGLSLLLRGADLVTHEIFARPFNLIFDSHLLADGSRLLTGVLGQFAALGVALLLALGAALLCWLAFAMLGRLQQMLRAGGRVSAVALVVLLLSWVVLKTTGWDRADTFAWDQLVLHGQDTVRSLRDIREFEASVNEDLWATRSGDGLFDRLQGKDVLVIFAESYGRVLLEREPFVESITATLQEAEHTLAQEGMLMRSAFLTAPTVGGLSWLAHASVLSGAWIDSETRYKSLILSRRATLNRLFRDAGWRTVAAMPAISMAWPEGQYYGYDHIYHAHNFGYEGLPFNWVTMPDQYVMSALQRLERERSDRPPLMAEIALISSHAPWTPIAELVPWDQVGDGRIFDAQAQAGPAPEEVWRDVDSIRDHYRQSIEYMLRTLVSFVQEYGDDELVILLLGDHPPAPMVSGDSNGFDVPVHLISRDPDVLDAISHWRWQPGLLPDSEAPVWRMDRLRDQFIEAFSSQYRQGK</sequence>
<dbReference type="KEGG" id="pspi:PS2015_1136"/>
<feature type="transmembrane region" description="Helical" evidence="1">
    <location>
        <begin position="80"/>
        <end position="99"/>
    </location>
</feature>
<keyword evidence="1" id="KW-0812">Transmembrane</keyword>